<reference evidence="1" key="1">
    <citation type="submission" date="2019-07" db="EMBL/GenBank/DDBJ databases">
        <title>KPC-2 carbapenem resistent Enterobacterales isolates from Germany.</title>
        <authorList>
            <person name="Yao Y."/>
            <person name="Falgenhauer L."/>
            <person name="Imirzalioglu C."/>
            <person name="Chakraborty T."/>
        </authorList>
    </citation>
    <scope>NUCLEOTIDE SEQUENCE</scope>
    <source>
        <strain evidence="1">CA13304</strain>
    </source>
</reference>
<name>A0A8I0MRR8_CITAM</name>
<evidence type="ECO:0000313" key="1">
    <source>
        <dbReference type="EMBL" id="MBE0131799.1"/>
    </source>
</evidence>
<protein>
    <submittedName>
        <fullName evidence="1">Uncharacterized protein</fullName>
    </submittedName>
</protein>
<evidence type="ECO:0000313" key="2">
    <source>
        <dbReference type="Proteomes" id="UP000656723"/>
    </source>
</evidence>
<accession>A0A8I0MRR8</accession>
<dbReference type="AlphaFoldDB" id="A0A8I0MRR8"/>
<dbReference type="Proteomes" id="UP000656723">
    <property type="component" value="Unassembled WGS sequence"/>
</dbReference>
<proteinExistence type="predicted"/>
<organism evidence="1 2">
    <name type="scientific">Citrobacter amalonaticus</name>
    <dbReference type="NCBI Taxonomy" id="35703"/>
    <lineage>
        <taxon>Bacteria</taxon>
        <taxon>Pseudomonadati</taxon>
        <taxon>Pseudomonadota</taxon>
        <taxon>Gammaproteobacteria</taxon>
        <taxon>Enterobacterales</taxon>
        <taxon>Enterobacteriaceae</taxon>
        <taxon>Citrobacter</taxon>
    </lineage>
</organism>
<gene>
    <name evidence="1" type="ORF">FOT72_27945</name>
</gene>
<dbReference type="EMBL" id="VKME01000064">
    <property type="protein sequence ID" value="MBE0131799.1"/>
    <property type="molecule type" value="Genomic_DNA"/>
</dbReference>
<sequence>MAKKNKMTVLFCFKHNSSGLLYSRETPDNLTADDKKALYLPTVPTGADFEEFLGSENARLVERMQADPAYSLRFSFRFP</sequence>
<dbReference type="RefSeq" id="WP_074146588.1">
    <property type="nucleotide sequence ID" value="NZ_VKME01000064.1"/>
</dbReference>
<comment type="caution">
    <text evidence="1">The sequence shown here is derived from an EMBL/GenBank/DDBJ whole genome shotgun (WGS) entry which is preliminary data.</text>
</comment>